<dbReference type="EMBL" id="JAAAID010000152">
    <property type="protein sequence ID" value="KAG0021566.1"/>
    <property type="molecule type" value="Genomic_DNA"/>
</dbReference>
<proteinExistence type="predicted"/>
<evidence type="ECO:0000313" key="2">
    <source>
        <dbReference type="EMBL" id="KAG0021566.1"/>
    </source>
</evidence>
<comment type="caution">
    <text evidence="2">The sequence shown here is derived from an EMBL/GenBank/DDBJ whole genome shotgun (WGS) entry which is preliminary data.</text>
</comment>
<dbReference type="InterPro" id="IPR029069">
    <property type="entry name" value="HotDog_dom_sf"/>
</dbReference>
<dbReference type="Pfam" id="PF03061">
    <property type="entry name" value="4HBT"/>
    <property type="match status" value="1"/>
</dbReference>
<dbReference type="PANTHER" id="PTHR47260:SF1">
    <property type="entry name" value="UPF0644 PROTEIN PB2B4.06"/>
    <property type="match status" value="1"/>
</dbReference>
<dbReference type="Proteomes" id="UP000703661">
    <property type="component" value="Unassembled WGS sequence"/>
</dbReference>
<dbReference type="PANTHER" id="PTHR47260">
    <property type="entry name" value="UPF0644 PROTEIN PB2B4.06"/>
    <property type="match status" value="1"/>
</dbReference>
<dbReference type="AlphaFoldDB" id="A0A9P6T339"/>
<keyword evidence="3" id="KW-1185">Reference proteome</keyword>
<protein>
    <recommendedName>
        <fullName evidence="1">Thioesterase domain-containing protein</fullName>
    </recommendedName>
</protein>
<evidence type="ECO:0000259" key="1">
    <source>
        <dbReference type="Pfam" id="PF03061"/>
    </source>
</evidence>
<evidence type="ECO:0000313" key="3">
    <source>
        <dbReference type="Proteomes" id="UP000703661"/>
    </source>
</evidence>
<dbReference type="InterPro" id="IPR052061">
    <property type="entry name" value="PTE-AB_protein"/>
</dbReference>
<dbReference type="SUPFAM" id="SSF54637">
    <property type="entry name" value="Thioesterase/thiol ester dehydrase-isomerase"/>
    <property type="match status" value="1"/>
</dbReference>
<reference evidence="2" key="1">
    <citation type="journal article" date="2020" name="Fungal Divers.">
        <title>Resolving the Mortierellaceae phylogeny through synthesis of multi-gene phylogenetics and phylogenomics.</title>
        <authorList>
            <person name="Vandepol N."/>
            <person name="Liber J."/>
            <person name="Desiro A."/>
            <person name="Na H."/>
            <person name="Kennedy M."/>
            <person name="Barry K."/>
            <person name="Grigoriev I.V."/>
            <person name="Miller A.N."/>
            <person name="O'Donnell K."/>
            <person name="Stajich J.E."/>
            <person name="Bonito G."/>
        </authorList>
    </citation>
    <scope>NUCLEOTIDE SEQUENCE</scope>
    <source>
        <strain evidence="2">NRRL 2769</strain>
    </source>
</reference>
<gene>
    <name evidence="2" type="ORF">BGZ80_002141</name>
</gene>
<sequence>MSLHRSTTVIQRALPRSAVAQNRGTDRAWTCPQRIQALQRYALYSTNSHNNTPPHTSTSVDTARSKQSDGRFLGWVRRLSLISVSAAAGALAYSRVEPVDMGGFSSMPRGKIQPSVLVKEEPDEFFPTGGRAAAEKTKEITRSVLLEAQMQELELVHEYKNKVKEGDWKEADPYWYLTKATEPHHLTAGSLRGENMLSVAPLKFERKDKKAIVLFMHLGRSLCGHDRIIHGGLLATVLDEATGMVALPNLPFHVGFTANLNINYRKPVKADQFVMVKAEFEKSEGRKGYTKASIHDLHGNTLTECTALFISPKNPVGMVAKYVKNSLGL</sequence>
<dbReference type="OrthoDB" id="506431at2759"/>
<accession>A0A9P6T339</accession>
<feature type="domain" description="Thioesterase" evidence="1">
    <location>
        <begin position="228"/>
        <end position="301"/>
    </location>
</feature>
<dbReference type="Gene3D" id="3.10.129.10">
    <property type="entry name" value="Hotdog Thioesterase"/>
    <property type="match status" value="1"/>
</dbReference>
<name>A0A9P6T339_9FUNG</name>
<dbReference type="InterPro" id="IPR006683">
    <property type="entry name" value="Thioestr_dom"/>
</dbReference>
<organism evidence="2 3">
    <name type="scientific">Entomortierella chlamydospora</name>
    <dbReference type="NCBI Taxonomy" id="101097"/>
    <lineage>
        <taxon>Eukaryota</taxon>
        <taxon>Fungi</taxon>
        <taxon>Fungi incertae sedis</taxon>
        <taxon>Mucoromycota</taxon>
        <taxon>Mortierellomycotina</taxon>
        <taxon>Mortierellomycetes</taxon>
        <taxon>Mortierellales</taxon>
        <taxon>Mortierellaceae</taxon>
        <taxon>Entomortierella</taxon>
    </lineage>
</organism>
<dbReference type="CDD" id="cd03443">
    <property type="entry name" value="PaaI_thioesterase"/>
    <property type="match status" value="1"/>
</dbReference>